<comment type="caution">
    <text evidence="2">The sequence shown here is derived from an EMBL/GenBank/DDBJ whole genome shotgun (WGS) entry which is preliminary data.</text>
</comment>
<evidence type="ECO:0000313" key="3">
    <source>
        <dbReference type="Proteomes" id="UP000838756"/>
    </source>
</evidence>
<name>A0A8S4RHN3_9NEOP</name>
<protein>
    <submittedName>
        <fullName evidence="2">Jg9880 protein</fullName>
    </submittedName>
</protein>
<dbReference type="AlphaFoldDB" id="A0A8S4RHN3"/>
<reference evidence="2" key="1">
    <citation type="submission" date="2022-03" db="EMBL/GenBank/DDBJ databases">
        <authorList>
            <person name="Lindestad O."/>
        </authorList>
    </citation>
    <scope>NUCLEOTIDE SEQUENCE</scope>
</reference>
<organism evidence="2 3">
    <name type="scientific">Pararge aegeria aegeria</name>
    <dbReference type="NCBI Taxonomy" id="348720"/>
    <lineage>
        <taxon>Eukaryota</taxon>
        <taxon>Metazoa</taxon>
        <taxon>Ecdysozoa</taxon>
        <taxon>Arthropoda</taxon>
        <taxon>Hexapoda</taxon>
        <taxon>Insecta</taxon>
        <taxon>Pterygota</taxon>
        <taxon>Neoptera</taxon>
        <taxon>Endopterygota</taxon>
        <taxon>Lepidoptera</taxon>
        <taxon>Glossata</taxon>
        <taxon>Ditrysia</taxon>
        <taxon>Papilionoidea</taxon>
        <taxon>Nymphalidae</taxon>
        <taxon>Satyrinae</taxon>
        <taxon>Satyrini</taxon>
        <taxon>Parargina</taxon>
        <taxon>Pararge</taxon>
    </lineage>
</organism>
<gene>
    <name evidence="2" type="primary">jg9880</name>
    <name evidence="2" type="ORF">PAEG_LOCUS13416</name>
</gene>
<dbReference type="EMBL" id="CAKXAJ010025159">
    <property type="protein sequence ID" value="CAH2235890.1"/>
    <property type="molecule type" value="Genomic_DNA"/>
</dbReference>
<evidence type="ECO:0000256" key="1">
    <source>
        <dbReference type="SAM" id="MobiDB-lite"/>
    </source>
</evidence>
<evidence type="ECO:0000313" key="2">
    <source>
        <dbReference type="EMBL" id="CAH2235890.1"/>
    </source>
</evidence>
<keyword evidence="3" id="KW-1185">Reference proteome</keyword>
<proteinExistence type="predicted"/>
<feature type="region of interest" description="Disordered" evidence="1">
    <location>
        <begin position="1"/>
        <end position="40"/>
    </location>
</feature>
<dbReference type="Proteomes" id="UP000838756">
    <property type="component" value="Unassembled WGS sequence"/>
</dbReference>
<sequence length="71" mass="7734">MHSIVPKSASRESSVPLKVTPKPDLTFMDTTAPRGGTVDMSDAYRLKPHVVSTSRLVAGPREGFRTQPRPS</sequence>
<accession>A0A8S4RHN3</accession>